<dbReference type="GO" id="GO:0071555">
    <property type="term" value="P:cell wall organization"/>
    <property type="evidence" value="ECO:0007669"/>
    <property type="project" value="UniProtKB-KW"/>
</dbReference>
<feature type="transmembrane region" description="Helical" evidence="8">
    <location>
        <begin position="12"/>
        <end position="31"/>
    </location>
</feature>
<dbReference type="InterPro" id="IPR003770">
    <property type="entry name" value="MLTG-like"/>
</dbReference>
<dbReference type="RefSeq" id="WP_126465754.1">
    <property type="nucleotide sequence ID" value="NZ_LR134523.1"/>
</dbReference>
<dbReference type="Pfam" id="PF02618">
    <property type="entry name" value="YceG"/>
    <property type="match status" value="1"/>
</dbReference>
<proteinExistence type="predicted"/>
<name>A0A448V2F1_9FIRM</name>
<dbReference type="OrthoDB" id="1696188at2"/>
<keyword evidence="2 8" id="KW-0812">Transmembrane</keyword>
<reference evidence="9 10" key="1">
    <citation type="submission" date="2018-12" db="EMBL/GenBank/DDBJ databases">
        <authorList>
            <consortium name="Pathogen Informatics"/>
        </authorList>
    </citation>
    <scope>NUCLEOTIDE SEQUENCE [LARGE SCALE GENOMIC DNA]</scope>
    <source>
        <strain evidence="9 10">NCTC13079</strain>
    </source>
</reference>
<evidence type="ECO:0000256" key="3">
    <source>
        <dbReference type="ARBA" id="ARBA00022989"/>
    </source>
</evidence>
<dbReference type="PANTHER" id="PTHR30518">
    <property type="entry name" value="ENDOLYTIC MUREIN TRANSGLYCOSYLASE"/>
    <property type="match status" value="1"/>
</dbReference>
<feature type="compositionally biased region" description="Low complexity" evidence="7">
    <location>
        <begin position="218"/>
        <end position="229"/>
    </location>
</feature>
<keyword evidence="6" id="KW-0961">Cell wall biogenesis/degradation</keyword>
<evidence type="ECO:0000313" key="10">
    <source>
        <dbReference type="Proteomes" id="UP000269544"/>
    </source>
</evidence>
<dbReference type="GO" id="GO:0016829">
    <property type="term" value="F:lyase activity"/>
    <property type="evidence" value="ECO:0007669"/>
    <property type="project" value="UniProtKB-KW"/>
</dbReference>
<keyword evidence="1" id="KW-1003">Cell membrane</keyword>
<gene>
    <name evidence="9" type="ORF">NCTC13079_01197</name>
</gene>
<dbReference type="Gene3D" id="3.30.1490.480">
    <property type="entry name" value="Endolytic murein transglycosylase"/>
    <property type="match status" value="2"/>
</dbReference>
<dbReference type="KEGG" id="piv:NCTC13079_01197"/>
<sequence length="242" mass="26265">MKYSGRLARSLVNVLRFLGIVCVLAVLLFVIKWRMNHLFGLTAPENAKDSGIVAEIESSKEQFGKITDAAKNASKETTLLTVEDTTPAAIAARLKELGLINDAEAFRAMAVQSGVANYFTEGTFEISEGASPETILKQLTEDGLQKATRTVTIEIPYNATDEIVANIVAKENLVQDRYTFLTMLQEQGATAKILPGGYEIHAPIKAQDLIDAMTQFSEQPPQEAAPAEEAPQEPAPEEAPAE</sequence>
<keyword evidence="5" id="KW-0456">Lyase</keyword>
<evidence type="ECO:0000256" key="1">
    <source>
        <dbReference type="ARBA" id="ARBA00022475"/>
    </source>
</evidence>
<feature type="region of interest" description="Disordered" evidence="7">
    <location>
        <begin position="213"/>
        <end position="242"/>
    </location>
</feature>
<keyword evidence="3 8" id="KW-1133">Transmembrane helix</keyword>
<dbReference type="PANTHER" id="PTHR30518:SF2">
    <property type="entry name" value="ENDOLYTIC MUREIN TRANSGLYCOSYLASE"/>
    <property type="match status" value="1"/>
</dbReference>
<dbReference type="AlphaFoldDB" id="A0A448V2F1"/>
<dbReference type="EMBL" id="LR134523">
    <property type="protein sequence ID" value="VEJ36006.1"/>
    <property type="molecule type" value="Genomic_DNA"/>
</dbReference>
<keyword evidence="4 8" id="KW-0472">Membrane</keyword>
<evidence type="ECO:0000256" key="8">
    <source>
        <dbReference type="SAM" id="Phobius"/>
    </source>
</evidence>
<organism evidence="9 10">
    <name type="scientific">Aedoeadaptatus ivorii</name>
    <dbReference type="NCBI Taxonomy" id="54006"/>
    <lineage>
        <taxon>Bacteria</taxon>
        <taxon>Bacillati</taxon>
        <taxon>Bacillota</taxon>
        <taxon>Tissierellia</taxon>
        <taxon>Tissierellales</taxon>
        <taxon>Peptoniphilaceae</taxon>
        <taxon>Aedoeadaptatus</taxon>
    </lineage>
</organism>
<evidence type="ECO:0000256" key="7">
    <source>
        <dbReference type="SAM" id="MobiDB-lite"/>
    </source>
</evidence>
<evidence type="ECO:0000256" key="4">
    <source>
        <dbReference type="ARBA" id="ARBA00023136"/>
    </source>
</evidence>
<dbReference type="Proteomes" id="UP000269544">
    <property type="component" value="Chromosome"/>
</dbReference>
<evidence type="ECO:0000313" key="9">
    <source>
        <dbReference type="EMBL" id="VEJ36006.1"/>
    </source>
</evidence>
<evidence type="ECO:0000256" key="2">
    <source>
        <dbReference type="ARBA" id="ARBA00022692"/>
    </source>
</evidence>
<evidence type="ECO:0000256" key="5">
    <source>
        <dbReference type="ARBA" id="ARBA00023239"/>
    </source>
</evidence>
<keyword evidence="10" id="KW-1185">Reference proteome</keyword>
<accession>A0A448V2F1</accession>
<protein>
    <submittedName>
        <fullName evidence="9">YceG-like family</fullName>
    </submittedName>
</protein>
<evidence type="ECO:0000256" key="6">
    <source>
        <dbReference type="ARBA" id="ARBA00023316"/>
    </source>
</evidence>